<organism evidence="1 2">
    <name type="scientific">Nonlabens tegetincola</name>
    <dbReference type="NCBI Taxonomy" id="323273"/>
    <lineage>
        <taxon>Bacteria</taxon>
        <taxon>Pseudomonadati</taxon>
        <taxon>Bacteroidota</taxon>
        <taxon>Flavobacteriia</taxon>
        <taxon>Flavobacteriales</taxon>
        <taxon>Flavobacteriaceae</taxon>
        <taxon>Nonlabens</taxon>
    </lineage>
</organism>
<name>A0A090PZ65_9FLAO</name>
<dbReference type="RefSeq" id="WP_042277149.1">
    <property type="nucleotide sequence ID" value="NZ_BBML01000001.1"/>
</dbReference>
<dbReference type="Proteomes" id="UP000029221">
    <property type="component" value="Unassembled WGS sequence"/>
</dbReference>
<dbReference type="STRING" id="319236.BST91_10240"/>
<gene>
    <name evidence="1" type="ORF">JCM19294_2926</name>
</gene>
<dbReference type="eggNOG" id="ENOG50316WB">
    <property type="taxonomic scope" value="Bacteria"/>
</dbReference>
<keyword evidence="2" id="KW-1185">Reference proteome</keyword>
<protein>
    <submittedName>
        <fullName evidence="1">Uncharacterized protein</fullName>
    </submittedName>
</protein>
<dbReference type="AlphaFoldDB" id="A0A090PZ65"/>
<sequence>MKKDIIIPVVKDVYVAIVKEWNDDFSSNDWNSYIINNTREPLETCMIMTRGKHKDGRKTSTMRHAFKVIKARSYEKIELMMEEVFPFENEFIVSYFKGDTLYDKTFIANPNSISESNFKDIPLMDQEGILLD</sequence>
<dbReference type="EMBL" id="BBML01000001">
    <property type="protein sequence ID" value="GAK96144.1"/>
    <property type="molecule type" value="Genomic_DNA"/>
</dbReference>
<evidence type="ECO:0000313" key="1">
    <source>
        <dbReference type="EMBL" id="GAK96144.1"/>
    </source>
</evidence>
<evidence type="ECO:0000313" key="2">
    <source>
        <dbReference type="Proteomes" id="UP000029221"/>
    </source>
</evidence>
<proteinExistence type="predicted"/>
<reference evidence="1" key="1">
    <citation type="journal article" date="2014" name="Genome Announc.">
        <title>Draft Genome Sequences of Marine Flavobacterium Nonlabens Strains NR17, NR24, NR27, NR32, NR33, and Ara13.</title>
        <authorList>
            <person name="Nakanishi M."/>
            <person name="Meirelles P."/>
            <person name="Suzuki R."/>
            <person name="Takatani N."/>
            <person name="Mino S."/>
            <person name="Suda W."/>
            <person name="Oshima K."/>
            <person name="Hattori M."/>
            <person name="Ohkuma M."/>
            <person name="Hosokawa M."/>
            <person name="Miyashita K."/>
            <person name="Thompson F.L."/>
            <person name="Niwa A."/>
            <person name="Sawabe T."/>
            <person name="Sawabe T."/>
        </authorList>
    </citation>
    <scope>NUCLEOTIDE SEQUENCE [LARGE SCALE GENOMIC DNA]</scope>
    <source>
        <strain evidence="1">JCM 19294</strain>
    </source>
</reference>
<comment type="caution">
    <text evidence="1">The sequence shown here is derived from an EMBL/GenBank/DDBJ whole genome shotgun (WGS) entry which is preliminary data.</text>
</comment>
<accession>A0A090PZ65</accession>